<reference evidence="2" key="2">
    <citation type="submission" date="2021-09" db="EMBL/GenBank/DDBJ databases">
        <authorList>
            <person name="Jia N."/>
            <person name="Wang J."/>
            <person name="Shi W."/>
            <person name="Du L."/>
            <person name="Sun Y."/>
            <person name="Zhan W."/>
            <person name="Jiang J."/>
            <person name="Wang Q."/>
            <person name="Zhang B."/>
            <person name="Ji P."/>
            <person name="Sakyi L.B."/>
            <person name="Cui X."/>
            <person name="Yuan T."/>
            <person name="Jiang B."/>
            <person name="Yang W."/>
            <person name="Lam T.T.-Y."/>
            <person name="Chang Q."/>
            <person name="Ding S."/>
            <person name="Wang X."/>
            <person name="Zhu J."/>
            <person name="Ruan X."/>
            <person name="Zhao L."/>
            <person name="Wei J."/>
            <person name="Que T."/>
            <person name="Du C."/>
            <person name="Cheng J."/>
            <person name="Dai P."/>
            <person name="Han X."/>
            <person name="Huang E."/>
            <person name="Gao Y."/>
            <person name="Liu J."/>
            <person name="Shao H."/>
            <person name="Ye R."/>
            <person name="Li L."/>
            <person name="Wei W."/>
            <person name="Wang X."/>
            <person name="Wang C."/>
            <person name="Huo Q."/>
            <person name="Li W."/>
            <person name="Guo W."/>
            <person name="Chen H."/>
            <person name="Chen S."/>
            <person name="Zhou L."/>
            <person name="Zhou L."/>
            <person name="Ni X."/>
            <person name="Tian J."/>
            <person name="Zhou Y."/>
            <person name="Sheng Y."/>
            <person name="Liu T."/>
            <person name="Pan Y."/>
            <person name="Xia L."/>
            <person name="Li J."/>
            <person name="Zhao F."/>
            <person name="Cao W."/>
        </authorList>
    </citation>
    <scope>NUCLEOTIDE SEQUENCE</scope>
    <source>
        <strain evidence="2">Rsan-2018</strain>
        <tissue evidence="2">Larvae</tissue>
    </source>
</reference>
<gene>
    <name evidence="2" type="ORF">HPB52_012599</name>
</gene>
<feature type="region of interest" description="Disordered" evidence="1">
    <location>
        <begin position="24"/>
        <end position="121"/>
    </location>
</feature>
<dbReference type="VEuPathDB" id="VectorBase:RSAN_056323"/>
<feature type="compositionally biased region" description="Low complexity" evidence="1">
    <location>
        <begin position="45"/>
        <end position="59"/>
    </location>
</feature>
<accession>A0A9D4T9X7</accession>
<sequence>MPNAYATAASVARSVTVAQCIPLPAAAREPEDAPTTVREPEDAPARAAVATSARKASTSEPVSQASVSQPADECMETTEGSASAAAGKRPHVQTTSSEPQLDDGSGDEPPTKAPGVRRFPF</sequence>
<comment type="caution">
    <text evidence="2">The sequence shown here is derived from an EMBL/GenBank/DDBJ whole genome shotgun (WGS) entry which is preliminary data.</text>
</comment>
<feature type="compositionally biased region" description="Polar residues" evidence="1">
    <location>
        <begin position="60"/>
        <end position="69"/>
    </location>
</feature>
<protein>
    <submittedName>
        <fullName evidence="2">Uncharacterized protein</fullName>
    </submittedName>
</protein>
<evidence type="ECO:0000313" key="3">
    <source>
        <dbReference type="Proteomes" id="UP000821837"/>
    </source>
</evidence>
<dbReference type="Proteomes" id="UP000821837">
    <property type="component" value="Chromosome 1"/>
</dbReference>
<dbReference type="EMBL" id="JABSTV010001245">
    <property type="protein sequence ID" value="KAH7983566.1"/>
    <property type="molecule type" value="Genomic_DNA"/>
</dbReference>
<organism evidence="2 3">
    <name type="scientific">Rhipicephalus sanguineus</name>
    <name type="common">Brown dog tick</name>
    <name type="synonym">Ixodes sanguineus</name>
    <dbReference type="NCBI Taxonomy" id="34632"/>
    <lineage>
        <taxon>Eukaryota</taxon>
        <taxon>Metazoa</taxon>
        <taxon>Ecdysozoa</taxon>
        <taxon>Arthropoda</taxon>
        <taxon>Chelicerata</taxon>
        <taxon>Arachnida</taxon>
        <taxon>Acari</taxon>
        <taxon>Parasitiformes</taxon>
        <taxon>Ixodida</taxon>
        <taxon>Ixodoidea</taxon>
        <taxon>Ixodidae</taxon>
        <taxon>Rhipicephalinae</taxon>
        <taxon>Rhipicephalus</taxon>
        <taxon>Rhipicephalus</taxon>
    </lineage>
</organism>
<evidence type="ECO:0000256" key="1">
    <source>
        <dbReference type="SAM" id="MobiDB-lite"/>
    </source>
</evidence>
<name>A0A9D4T9X7_RHISA</name>
<reference evidence="2" key="1">
    <citation type="journal article" date="2020" name="Cell">
        <title>Large-Scale Comparative Analyses of Tick Genomes Elucidate Their Genetic Diversity and Vector Capacities.</title>
        <authorList>
            <consortium name="Tick Genome and Microbiome Consortium (TIGMIC)"/>
            <person name="Jia N."/>
            <person name="Wang J."/>
            <person name="Shi W."/>
            <person name="Du L."/>
            <person name="Sun Y."/>
            <person name="Zhan W."/>
            <person name="Jiang J.F."/>
            <person name="Wang Q."/>
            <person name="Zhang B."/>
            <person name="Ji P."/>
            <person name="Bell-Sakyi L."/>
            <person name="Cui X.M."/>
            <person name="Yuan T.T."/>
            <person name="Jiang B.G."/>
            <person name="Yang W.F."/>
            <person name="Lam T.T."/>
            <person name="Chang Q.C."/>
            <person name="Ding S.J."/>
            <person name="Wang X.J."/>
            <person name="Zhu J.G."/>
            <person name="Ruan X.D."/>
            <person name="Zhao L."/>
            <person name="Wei J.T."/>
            <person name="Ye R.Z."/>
            <person name="Que T.C."/>
            <person name="Du C.H."/>
            <person name="Zhou Y.H."/>
            <person name="Cheng J.X."/>
            <person name="Dai P.F."/>
            <person name="Guo W.B."/>
            <person name="Han X.H."/>
            <person name="Huang E.J."/>
            <person name="Li L.F."/>
            <person name="Wei W."/>
            <person name="Gao Y.C."/>
            <person name="Liu J.Z."/>
            <person name="Shao H.Z."/>
            <person name="Wang X."/>
            <person name="Wang C.C."/>
            <person name="Yang T.C."/>
            <person name="Huo Q.B."/>
            <person name="Li W."/>
            <person name="Chen H.Y."/>
            <person name="Chen S.E."/>
            <person name="Zhou L.G."/>
            <person name="Ni X.B."/>
            <person name="Tian J.H."/>
            <person name="Sheng Y."/>
            <person name="Liu T."/>
            <person name="Pan Y.S."/>
            <person name="Xia L.Y."/>
            <person name="Li J."/>
            <person name="Zhao F."/>
            <person name="Cao W.C."/>
        </authorList>
    </citation>
    <scope>NUCLEOTIDE SEQUENCE</scope>
    <source>
        <strain evidence="2">Rsan-2018</strain>
    </source>
</reference>
<proteinExistence type="predicted"/>
<dbReference type="AlphaFoldDB" id="A0A9D4T9X7"/>
<keyword evidence="3" id="KW-1185">Reference proteome</keyword>
<evidence type="ECO:0000313" key="2">
    <source>
        <dbReference type="EMBL" id="KAH7983566.1"/>
    </source>
</evidence>